<evidence type="ECO:0000313" key="13">
    <source>
        <dbReference type="Proteomes" id="UP001347796"/>
    </source>
</evidence>
<evidence type="ECO:0000256" key="6">
    <source>
        <dbReference type="ARBA" id="ARBA00023170"/>
    </source>
</evidence>
<keyword evidence="7" id="KW-0325">Glycoprotein</keyword>
<evidence type="ECO:0000259" key="11">
    <source>
        <dbReference type="Pfam" id="PF08357"/>
    </source>
</evidence>
<comment type="subcellular location">
    <subcellularLocation>
        <location evidence="1">Membrane</location>
        <topology evidence="1">Single-pass type I membrane protein</topology>
    </subcellularLocation>
</comment>
<dbReference type="GO" id="GO:0016020">
    <property type="term" value="C:membrane"/>
    <property type="evidence" value="ECO:0007669"/>
    <property type="project" value="UniProtKB-SubCell"/>
</dbReference>
<evidence type="ECO:0000256" key="10">
    <source>
        <dbReference type="SAM" id="SignalP"/>
    </source>
</evidence>
<dbReference type="Proteomes" id="UP001347796">
    <property type="component" value="Unassembled WGS sequence"/>
</dbReference>
<dbReference type="InterPro" id="IPR039465">
    <property type="entry name" value="IL-17_rcpt-like"/>
</dbReference>
<dbReference type="AlphaFoldDB" id="A0AAN8JGL1"/>
<sequence>MYLYYSIRFIVIFLLLCNLTVVHGVQNCSWIITDDDQVETKDIHCLQYSRFSVDCQSSSLPILYDDNPVDKPKTFKVEVNWVRVSISGSEWQMPQIEFTWTPPESGGSLNRLTGFLINAECFSVAHCSKASFCIMFVLRYDNSFKLQDRNLTFKWKSPPLNINYSAYEFELYSLPKLESLLKSEHKIYRLNIPGAAKIKDTQGTSETPNDTSPSDAHQTTIPPIIDPQVTPETDLTSSVVHQTTVPSTDAPQVNIDVPVNIAVSVTATLMCAAGIIFLAYLLYRKKTNKAVIVGHLQKKSILILNAEDHQHHVESVKQLVLFLQDECHCLPIYPPFCLKEISHLDYKDWMLKTLDTVDYVMIVDSEASYYLMEAESKNNSYKYHPITSTGNLFTDFMKEVFKESKNTESLDRYIMVSLDHTSSEFYLPAFPTNHCYKIIQQIPDLVKYIHHQTPELDTHPQLQDVVTKSIDDFDTGKSLKDALYKAAKFEKSNVTWFSERFGEPYGRVYENRDSGIGSFIRHEHNTEDIRRIDSEPQFQTDVGEESNDSTGAGVDEHGWFPPDIVSSYSEATVDQISFVPPETLSEMETKSLSPSIYMGNMNARYEAAVNDMKEKDKNMISTSDRLNEKDETDYYSNLKDTTWC</sequence>
<dbReference type="Pfam" id="PF08357">
    <property type="entry name" value="SEFIR"/>
    <property type="match status" value="1"/>
</dbReference>
<dbReference type="GO" id="GO:0030368">
    <property type="term" value="F:interleukin-17 receptor activity"/>
    <property type="evidence" value="ECO:0007669"/>
    <property type="project" value="InterPro"/>
</dbReference>
<keyword evidence="4 9" id="KW-1133">Transmembrane helix</keyword>
<feature type="domain" description="SEFIR" evidence="11">
    <location>
        <begin position="300"/>
        <end position="446"/>
    </location>
</feature>
<evidence type="ECO:0000256" key="4">
    <source>
        <dbReference type="ARBA" id="ARBA00022989"/>
    </source>
</evidence>
<keyword evidence="6" id="KW-0675">Receptor</keyword>
<name>A0AAN8JGL1_PATCE</name>
<feature type="transmembrane region" description="Helical" evidence="9">
    <location>
        <begin position="261"/>
        <end position="283"/>
    </location>
</feature>
<evidence type="ECO:0000256" key="9">
    <source>
        <dbReference type="SAM" id="Phobius"/>
    </source>
</evidence>
<keyword evidence="5 9" id="KW-0472">Membrane</keyword>
<evidence type="ECO:0000256" key="7">
    <source>
        <dbReference type="ARBA" id="ARBA00023180"/>
    </source>
</evidence>
<reference evidence="12 13" key="1">
    <citation type="submission" date="2024-01" db="EMBL/GenBank/DDBJ databases">
        <title>The genome of the rayed Mediterranean limpet Patella caerulea (Linnaeus, 1758).</title>
        <authorList>
            <person name="Anh-Thu Weber A."/>
            <person name="Halstead-Nussloch G."/>
        </authorList>
    </citation>
    <scope>NUCLEOTIDE SEQUENCE [LARGE SCALE GENOMIC DNA]</scope>
    <source>
        <strain evidence="12">AATW-2023a</strain>
        <tissue evidence="12">Whole specimen</tissue>
    </source>
</reference>
<evidence type="ECO:0000256" key="8">
    <source>
        <dbReference type="SAM" id="MobiDB-lite"/>
    </source>
</evidence>
<feature type="region of interest" description="Disordered" evidence="8">
    <location>
        <begin position="537"/>
        <end position="556"/>
    </location>
</feature>
<dbReference type="EMBL" id="JAZGQO010000010">
    <property type="protein sequence ID" value="KAK6177067.1"/>
    <property type="molecule type" value="Genomic_DNA"/>
</dbReference>
<evidence type="ECO:0000256" key="1">
    <source>
        <dbReference type="ARBA" id="ARBA00004479"/>
    </source>
</evidence>
<comment type="caution">
    <text evidence="12">The sequence shown here is derived from an EMBL/GenBank/DDBJ whole genome shotgun (WGS) entry which is preliminary data.</text>
</comment>
<dbReference type="Gene3D" id="3.40.50.11530">
    <property type="match status" value="1"/>
</dbReference>
<dbReference type="PANTHER" id="PTHR15583:SF7">
    <property type="entry name" value="INTERLEUKIN CYTOKINE RECEPTOR-RELATED PROTEIN 2"/>
    <property type="match status" value="1"/>
</dbReference>
<accession>A0AAN8JGL1</accession>
<feature type="chain" id="PRO_5042902658" description="SEFIR domain-containing protein" evidence="10">
    <location>
        <begin position="25"/>
        <end position="644"/>
    </location>
</feature>
<evidence type="ECO:0000256" key="5">
    <source>
        <dbReference type="ARBA" id="ARBA00023136"/>
    </source>
</evidence>
<keyword evidence="13" id="KW-1185">Reference proteome</keyword>
<proteinExistence type="predicted"/>
<feature type="region of interest" description="Disordered" evidence="8">
    <location>
        <begin position="199"/>
        <end position="227"/>
    </location>
</feature>
<keyword evidence="3 10" id="KW-0732">Signal</keyword>
<evidence type="ECO:0000256" key="2">
    <source>
        <dbReference type="ARBA" id="ARBA00022692"/>
    </source>
</evidence>
<dbReference type="InterPro" id="IPR013568">
    <property type="entry name" value="SEFIR_dom"/>
</dbReference>
<dbReference type="PANTHER" id="PTHR15583">
    <property type="entry name" value="INTERLEUKIN-17 RECEPTOR"/>
    <property type="match status" value="1"/>
</dbReference>
<feature type="compositionally biased region" description="Polar residues" evidence="8">
    <location>
        <begin position="201"/>
        <end position="221"/>
    </location>
</feature>
<evidence type="ECO:0000256" key="3">
    <source>
        <dbReference type="ARBA" id="ARBA00022729"/>
    </source>
</evidence>
<gene>
    <name evidence="12" type="ORF">SNE40_015246</name>
</gene>
<keyword evidence="2 9" id="KW-0812">Transmembrane</keyword>
<evidence type="ECO:0000313" key="12">
    <source>
        <dbReference type="EMBL" id="KAK6177067.1"/>
    </source>
</evidence>
<feature type="signal peptide" evidence="10">
    <location>
        <begin position="1"/>
        <end position="24"/>
    </location>
</feature>
<organism evidence="12 13">
    <name type="scientific">Patella caerulea</name>
    <name type="common">Rayed Mediterranean limpet</name>
    <dbReference type="NCBI Taxonomy" id="87958"/>
    <lineage>
        <taxon>Eukaryota</taxon>
        <taxon>Metazoa</taxon>
        <taxon>Spiralia</taxon>
        <taxon>Lophotrochozoa</taxon>
        <taxon>Mollusca</taxon>
        <taxon>Gastropoda</taxon>
        <taxon>Patellogastropoda</taxon>
        <taxon>Patelloidea</taxon>
        <taxon>Patellidae</taxon>
        <taxon>Patella</taxon>
    </lineage>
</organism>
<protein>
    <recommendedName>
        <fullName evidence="11">SEFIR domain-containing protein</fullName>
    </recommendedName>
</protein>